<protein>
    <submittedName>
        <fullName evidence="1">Unnamed protein product</fullName>
    </submittedName>
</protein>
<evidence type="ECO:0000313" key="1">
    <source>
        <dbReference type="EMBL" id="GME83567.1"/>
    </source>
</evidence>
<gene>
    <name evidence="1" type="ORF">Amon02_000625500</name>
</gene>
<dbReference type="EMBL" id="BSXS01004834">
    <property type="protein sequence ID" value="GME83567.1"/>
    <property type="molecule type" value="Genomic_DNA"/>
</dbReference>
<keyword evidence="2" id="KW-1185">Reference proteome</keyword>
<accession>A0ACB5T8B6</accession>
<sequence length="197" mass="21945">MLIPTKTMIMIMITHATGIPTLEPTPCTELHEDEGGLNDNMHGIFLHILADTLGSVGVILSTIIVKFTGWKLIDPITSVLIALLILVSAIPLLKSSASNLLLGLKPKNEQQLRDVLNDVLKIPGVKSYTTPRFWPVSDVNSELIGYLHVQYYNSENSLSIKSKIDKLMEGKVKKCYLQLENEVDECWCRNEGIFSSH</sequence>
<name>A0ACB5T8B6_AMBMO</name>
<dbReference type="Proteomes" id="UP001165064">
    <property type="component" value="Unassembled WGS sequence"/>
</dbReference>
<evidence type="ECO:0000313" key="2">
    <source>
        <dbReference type="Proteomes" id="UP001165064"/>
    </source>
</evidence>
<proteinExistence type="predicted"/>
<reference evidence="1" key="1">
    <citation type="submission" date="2023-04" db="EMBL/GenBank/DDBJ databases">
        <title>Ambrosiozyma monospora NBRC 10751.</title>
        <authorList>
            <person name="Ichikawa N."/>
            <person name="Sato H."/>
            <person name="Tonouchi N."/>
        </authorList>
    </citation>
    <scope>NUCLEOTIDE SEQUENCE</scope>
    <source>
        <strain evidence="1">NBRC 10751</strain>
    </source>
</reference>
<organism evidence="1 2">
    <name type="scientific">Ambrosiozyma monospora</name>
    <name type="common">Yeast</name>
    <name type="synonym">Endomycopsis monosporus</name>
    <dbReference type="NCBI Taxonomy" id="43982"/>
    <lineage>
        <taxon>Eukaryota</taxon>
        <taxon>Fungi</taxon>
        <taxon>Dikarya</taxon>
        <taxon>Ascomycota</taxon>
        <taxon>Saccharomycotina</taxon>
        <taxon>Pichiomycetes</taxon>
        <taxon>Pichiales</taxon>
        <taxon>Pichiaceae</taxon>
        <taxon>Ambrosiozyma</taxon>
    </lineage>
</organism>
<comment type="caution">
    <text evidence="1">The sequence shown here is derived from an EMBL/GenBank/DDBJ whole genome shotgun (WGS) entry which is preliminary data.</text>
</comment>